<proteinExistence type="predicted"/>
<dbReference type="SUPFAM" id="SSF69318">
    <property type="entry name" value="Integrin alpha N-terminal domain"/>
    <property type="match status" value="1"/>
</dbReference>
<dbReference type="InterPro" id="IPR027039">
    <property type="entry name" value="Crtac1"/>
</dbReference>
<dbReference type="Gene3D" id="2.130.10.130">
    <property type="entry name" value="Integrin alpha, N-terminal"/>
    <property type="match status" value="2"/>
</dbReference>
<dbReference type="PANTHER" id="PTHR16026:SF0">
    <property type="entry name" value="CARTILAGE ACIDIC PROTEIN 1"/>
    <property type="match status" value="1"/>
</dbReference>
<evidence type="ECO:0000313" key="5">
    <source>
        <dbReference type="Proteomes" id="UP000188181"/>
    </source>
</evidence>
<dbReference type="Pfam" id="PF13517">
    <property type="entry name" value="FG-GAP_3"/>
    <property type="match status" value="2"/>
</dbReference>
<evidence type="ECO:0000256" key="1">
    <source>
        <dbReference type="ARBA" id="ARBA00022729"/>
    </source>
</evidence>
<reference evidence="5" key="1">
    <citation type="submission" date="2017-02" db="EMBL/GenBank/DDBJ databases">
        <title>Comparative genomics and description of representatives of a novel lineage of planctomycetes thriving in anoxic sediments.</title>
        <authorList>
            <person name="Spring S."/>
            <person name="Bunk B."/>
            <person name="Sproer C."/>
        </authorList>
    </citation>
    <scope>NUCLEOTIDE SEQUENCE [LARGE SCALE GENOMIC DNA]</scope>
    <source>
        <strain evidence="5">SM-Chi-D1</strain>
    </source>
</reference>
<dbReference type="OrthoDB" id="5287961at2"/>
<dbReference type="InterPro" id="IPR028994">
    <property type="entry name" value="Integrin_alpha_N"/>
</dbReference>
<dbReference type="RefSeq" id="WP_146684532.1">
    <property type="nucleotide sequence ID" value="NZ_CP019646.1"/>
</dbReference>
<dbReference type="EMBL" id="CP019646">
    <property type="protein sequence ID" value="AQQ72328.1"/>
    <property type="molecule type" value="Genomic_DNA"/>
</dbReference>
<protein>
    <recommendedName>
        <fullName evidence="3">ASPIC/UnbV domain-containing protein</fullName>
    </recommendedName>
</protein>
<evidence type="ECO:0000256" key="2">
    <source>
        <dbReference type="SAM" id="MobiDB-lite"/>
    </source>
</evidence>
<keyword evidence="1" id="KW-0732">Signal</keyword>
<feature type="compositionally biased region" description="Polar residues" evidence="2">
    <location>
        <begin position="484"/>
        <end position="495"/>
    </location>
</feature>
<dbReference type="KEGG" id="pbas:SMSP2_02711"/>
<dbReference type="AlphaFoldDB" id="A0A1Q2MII1"/>
<keyword evidence="5" id="KW-1185">Reference proteome</keyword>
<accession>A0A1Q2MII1</accession>
<dbReference type="InterPro" id="IPR011519">
    <property type="entry name" value="UnbV_ASPIC"/>
</dbReference>
<name>A0A1Q2MII1_9BACT</name>
<dbReference type="InterPro" id="IPR013517">
    <property type="entry name" value="FG-GAP"/>
</dbReference>
<dbReference type="Pfam" id="PF07593">
    <property type="entry name" value="UnbV_ASPIC"/>
    <property type="match status" value="1"/>
</dbReference>
<feature type="region of interest" description="Disordered" evidence="2">
    <location>
        <begin position="475"/>
        <end position="495"/>
    </location>
</feature>
<evidence type="ECO:0000259" key="3">
    <source>
        <dbReference type="Pfam" id="PF07593"/>
    </source>
</evidence>
<organism evidence="4 5">
    <name type="scientific">Limihaloglobus sulfuriphilus</name>
    <dbReference type="NCBI Taxonomy" id="1851148"/>
    <lineage>
        <taxon>Bacteria</taxon>
        <taxon>Pseudomonadati</taxon>
        <taxon>Planctomycetota</taxon>
        <taxon>Phycisphaerae</taxon>
        <taxon>Sedimentisphaerales</taxon>
        <taxon>Sedimentisphaeraceae</taxon>
        <taxon>Limihaloglobus</taxon>
    </lineage>
</organism>
<gene>
    <name evidence="4" type="ORF">SMSP2_02711</name>
</gene>
<evidence type="ECO:0000313" key="4">
    <source>
        <dbReference type="EMBL" id="AQQ72328.1"/>
    </source>
</evidence>
<dbReference type="Proteomes" id="UP000188181">
    <property type="component" value="Chromosome"/>
</dbReference>
<dbReference type="STRING" id="1851148.SMSP2_02711"/>
<dbReference type="PANTHER" id="PTHR16026">
    <property type="entry name" value="CARTILAGE ACIDIC PROTEIN 1"/>
    <property type="match status" value="1"/>
</dbReference>
<sequence length="495" mass="54035">MNYIKIYIYLLTAAAIFAFGRQKSQLTDDTAASKAVFADKTAEYGLGKLAESPAAWADFDNDGRVDLYAGGILWHNHEGKEFTPSRAGQGSGIAADFNNDGFADIFSYSKLKLFQNKSAKGFKQIDIQLPKGIDADYVSLGAACGDFNNDGYADIYVGGYERWQKQKTYCDLIFINNAGKGFSAIKHDTNFRARGITACDFNEDGNIDIYVSNYRLQPNLLLVNDGKAGFRDMAQVYRAAATDKPFKGGHSIGAAWADFDNDLHFDLFAGNFAHRDKRGDQPQSRFLRNTAEKGSYKFEDLGPCGIHYQESYASPAAGDFDNDGYVDLFFTTVYAAASFGVKNNSSLFKNGGDWNFTDVTKQSGLAGLKPTYQGAWADVNNDGFLDLVTAGRLFMNRGGGNHWLKLILKGDGKAVNSSAIGAQVRIKMQDSTLTRQVEAGTGQGSQNGLTLHFGLGNNTDAVDIEIVWPDGKSRKISGAEPDSTRTISYKTAKQP</sequence>
<feature type="domain" description="ASPIC/UnbV" evidence="3">
    <location>
        <begin position="419"/>
        <end position="484"/>
    </location>
</feature>